<evidence type="ECO:0000256" key="7">
    <source>
        <dbReference type="ARBA" id="ARBA00023136"/>
    </source>
</evidence>
<evidence type="ECO:0000313" key="12">
    <source>
        <dbReference type="EMBL" id="CAB4563068.1"/>
    </source>
</evidence>
<dbReference type="EMBL" id="CAEZTG010000036">
    <property type="protein sequence ID" value="CAB4560730.1"/>
    <property type="molecule type" value="Genomic_DNA"/>
</dbReference>
<dbReference type="GO" id="GO:0005886">
    <property type="term" value="C:plasma membrane"/>
    <property type="evidence" value="ECO:0007669"/>
    <property type="project" value="UniProtKB-SubCell"/>
</dbReference>
<evidence type="ECO:0000256" key="5">
    <source>
        <dbReference type="ARBA" id="ARBA00022692"/>
    </source>
</evidence>
<feature type="transmembrane region" description="Helical" evidence="8">
    <location>
        <begin position="298"/>
        <end position="323"/>
    </location>
</feature>
<keyword evidence="7 8" id="KW-0472">Membrane</keyword>
<evidence type="ECO:0000313" key="10">
    <source>
        <dbReference type="EMBL" id="CAB4555348.1"/>
    </source>
</evidence>
<dbReference type="InterPro" id="IPR036259">
    <property type="entry name" value="MFS_trans_sf"/>
</dbReference>
<dbReference type="InterPro" id="IPR004638">
    <property type="entry name" value="EmrB-like"/>
</dbReference>
<dbReference type="NCBIfam" id="TIGR00711">
    <property type="entry name" value="efflux_EmrB"/>
    <property type="match status" value="1"/>
</dbReference>
<feature type="transmembrane region" description="Helical" evidence="8">
    <location>
        <begin position="115"/>
        <end position="135"/>
    </location>
</feature>
<feature type="transmembrane region" description="Helical" evidence="8">
    <location>
        <begin position="257"/>
        <end position="277"/>
    </location>
</feature>
<organism evidence="11">
    <name type="scientific">freshwater metagenome</name>
    <dbReference type="NCBI Taxonomy" id="449393"/>
    <lineage>
        <taxon>unclassified sequences</taxon>
        <taxon>metagenomes</taxon>
        <taxon>ecological metagenomes</taxon>
    </lineage>
</organism>
<dbReference type="PRINTS" id="PR01035">
    <property type="entry name" value="TCRTETA"/>
</dbReference>
<feature type="transmembrane region" description="Helical" evidence="8">
    <location>
        <begin position="513"/>
        <end position="533"/>
    </location>
</feature>
<evidence type="ECO:0000259" key="9">
    <source>
        <dbReference type="PROSITE" id="PS50850"/>
    </source>
</evidence>
<accession>A0A6J6D9R7</accession>
<evidence type="ECO:0000256" key="2">
    <source>
        <dbReference type="ARBA" id="ARBA00008537"/>
    </source>
</evidence>
<gene>
    <name evidence="10" type="ORF">UFOPK1495_01154</name>
    <name evidence="11" type="ORF">UFOPK1603_00549</name>
    <name evidence="12" type="ORF">UFOPK1711_00047</name>
    <name evidence="13" type="ORF">UFOPK2143_00837</name>
    <name evidence="14" type="ORF">UFOPK2350_00086</name>
</gene>
<feature type="domain" description="Major facilitator superfamily (MFS) profile" evidence="9">
    <location>
        <begin position="24"/>
        <end position="537"/>
    </location>
</feature>
<dbReference type="InterPro" id="IPR020846">
    <property type="entry name" value="MFS_dom"/>
</dbReference>
<evidence type="ECO:0000256" key="8">
    <source>
        <dbReference type="SAM" id="Phobius"/>
    </source>
</evidence>
<keyword evidence="5 8" id="KW-0812">Transmembrane</keyword>
<reference evidence="11" key="1">
    <citation type="submission" date="2020-05" db="EMBL/GenBank/DDBJ databases">
        <authorList>
            <person name="Chiriac C."/>
            <person name="Salcher M."/>
            <person name="Ghai R."/>
            <person name="Kavagutti S V."/>
        </authorList>
    </citation>
    <scope>NUCLEOTIDE SEQUENCE</scope>
</reference>
<dbReference type="PANTHER" id="PTHR42718:SF9">
    <property type="entry name" value="MAJOR FACILITATOR SUPERFAMILY MULTIDRUG TRANSPORTER MFSC"/>
    <property type="match status" value="1"/>
</dbReference>
<dbReference type="CDD" id="cd17321">
    <property type="entry name" value="MFS_MMR_MDR_like"/>
    <property type="match status" value="1"/>
</dbReference>
<dbReference type="EMBL" id="CAEZSU010000120">
    <property type="protein sequence ID" value="CAB4555348.1"/>
    <property type="molecule type" value="Genomic_DNA"/>
</dbReference>
<comment type="subcellular location">
    <subcellularLocation>
        <location evidence="1">Cell membrane</location>
        <topology evidence="1">Multi-pass membrane protein</topology>
    </subcellularLocation>
</comment>
<feature type="transmembrane region" description="Helical" evidence="8">
    <location>
        <begin position="364"/>
        <end position="390"/>
    </location>
</feature>
<dbReference type="InterPro" id="IPR001958">
    <property type="entry name" value="Tet-R_TetA/multi-R_MdtG-like"/>
</dbReference>
<dbReference type="SUPFAM" id="SSF103473">
    <property type="entry name" value="MFS general substrate transporter"/>
    <property type="match status" value="1"/>
</dbReference>
<feature type="transmembrane region" description="Helical" evidence="8">
    <location>
        <begin position="22"/>
        <end position="46"/>
    </location>
</feature>
<evidence type="ECO:0000256" key="1">
    <source>
        <dbReference type="ARBA" id="ARBA00004651"/>
    </source>
</evidence>
<dbReference type="PROSITE" id="PS50850">
    <property type="entry name" value="MFS"/>
    <property type="match status" value="1"/>
</dbReference>
<keyword evidence="6 8" id="KW-1133">Transmembrane helix</keyword>
<keyword evidence="3" id="KW-0813">Transport</keyword>
<name>A0A6J6D9R7_9ZZZZ</name>
<evidence type="ECO:0000313" key="13">
    <source>
        <dbReference type="EMBL" id="CAB4643308.1"/>
    </source>
</evidence>
<dbReference type="EMBL" id="CAEZTR010000001">
    <property type="protein sequence ID" value="CAB4563068.1"/>
    <property type="molecule type" value="Genomic_DNA"/>
</dbReference>
<sequence length="554" mass="58525">MTTATAAGDFAAQESGRLPRPWAGLFALLSGVSLIVLDGSLVNILIPSMVSDLNLNRSQVLWCNSAYALVFAGLLITAGRLGDRIGRRRFFMIGTVIFMFGSVIAGAAPNPGILILARVIAAVGGAMMLPTSTAIINVEFTGERRAIAFGMFGAVFGGMAALGPVLGGWLTQDFSWRWAFYVNIPVGLISLALMFKYIPVSVKEKMDGLDPVGVFLSAIGLGSLILGLIDGQQYGWWKALEATSIGPISFNPPGLSVAPIAIAFGIVLLIAFGFWEAHRNRQNKVALVNTGLFKIRRFTFGSLTALVVALGEFGVLFVLPLWIEAVHGYGPLETGAILAVLAVGTFISGGLARKAAAALGATRLVRAGMIFEIIGVIGVGCAMSTSWSPWWLAPPLILYGLGLGFDAAQLTNVALEDVPVDQSGSASSVTSTFRQVGSALGAAMLGAVLFSTFSGTLTRDISKETQFSAEQQQQIVDTVVNTSGQAIIAYEKIPGDSAVVTDAKQSYTDAARYTAFSAAGLVALGLIFSLGLPRDERPDRKTKKKNEELVHDHE</sequence>
<feature type="transmembrane region" description="Helical" evidence="8">
    <location>
        <begin position="58"/>
        <end position="78"/>
    </location>
</feature>
<feature type="transmembrane region" description="Helical" evidence="8">
    <location>
        <begin position="147"/>
        <end position="166"/>
    </location>
</feature>
<feature type="transmembrane region" description="Helical" evidence="8">
    <location>
        <begin position="209"/>
        <end position="229"/>
    </location>
</feature>
<evidence type="ECO:0000313" key="11">
    <source>
        <dbReference type="EMBL" id="CAB4560730.1"/>
    </source>
</evidence>
<comment type="similarity">
    <text evidence="2">Belongs to the major facilitator superfamily. EmrB family.</text>
</comment>
<dbReference type="Pfam" id="PF07690">
    <property type="entry name" value="MFS_1"/>
    <property type="match status" value="1"/>
</dbReference>
<feature type="transmembrane region" description="Helical" evidence="8">
    <location>
        <begin position="436"/>
        <end position="457"/>
    </location>
</feature>
<keyword evidence="4" id="KW-1003">Cell membrane</keyword>
<dbReference type="EMBL" id="CAEZVV010000041">
    <property type="protein sequence ID" value="CAB4643308.1"/>
    <property type="molecule type" value="Genomic_DNA"/>
</dbReference>
<protein>
    <submittedName>
        <fullName evidence="11">Unannotated protein</fullName>
    </submittedName>
</protein>
<feature type="transmembrane region" description="Helical" evidence="8">
    <location>
        <begin position="396"/>
        <end position="415"/>
    </location>
</feature>
<dbReference type="Gene3D" id="1.20.1720.10">
    <property type="entry name" value="Multidrug resistance protein D"/>
    <property type="match status" value="2"/>
</dbReference>
<feature type="transmembrane region" description="Helical" evidence="8">
    <location>
        <begin position="90"/>
        <end position="109"/>
    </location>
</feature>
<dbReference type="GO" id="GO:0022857">
    <property type="term" value="F:transmembrane transporter activity"/>
    <property type="evidence" value="ECO:0007669"/>
    <property type="project" value="InterPro"/>
</dbReference>
<dbReference type="AlphaFoldDB" id="A0A6J6D9R7"/>
<evidence type="ECO:0000256" key="6">
    <source>
        <dbReference type="ARBA" id="ARBA00022989"/>
    </source>
</evidence>
<dbReference type="PANTHER" id="PTHR42718">
    <property type="entry name" value="MAJOR FACILITATOR SUPERFAMILY MULTIDRUG TRANSPORTER MFSC"/>
    <property type="match status" value="1"/>
</dbReference>
<evidence type="ECO:0000256" key="4">
    <source>
        <dbReference type="ARBA" id="ARBA00022475"/>
    </source>
</evidence>
<dbReference type="EMBL" id="CAEZXE010000004">
    <property type="protein sequence ID" value="CAB4666539.1"/>
    <property type="molecule type" value="Genomic_DNA"/>
</dbReference>
<feature type="transmembrane region" description="Helical" evidence="8">
    <location>
        <begin position="335"/>
        <end position="352"/>
    </location>
</feature>
<evidence type="ECO:0000256" key="3">
    <source>
        <dbReference type="ARBA" id="ARBA00022448"/>
    </source>
</evidence>
<feature type="transmembrane region" description="Helical" evidence="8">
    <location>
        <begin position="178"/>
        <end position="197"/>
    </location>
</feature>
<dbReference type="InterPro" id="IPR011701">
    <property type="entry name" value="MFS"/>
</dbReference>
<evidence type="ECO:0000313" key="14">
    <source>
        <dbReference type="EMBL" id="CAB4666539.1"/>
    </source>
</evidence>
<proteinExistence type="inferred from homology"/>